<comment type="cofactor">
    <cofactor evidence="6 7">
        <name>Mg(2+)</name>
        <dbReference type="ChEBI" id="CHEBI:18420"/>
    </cofactor>
    <text evidence="6 7">Binds 1 Mg(2+) ion per subunit.</text>
</comment>
<dbReference type="SMART" id="SM00922">
    <property type="entry name" value="MR_MLE"/>
    <property type="match status" value="1"/>
</dbReference>
<evidence type="ECO:0000256" key="1">
    <source>
        <dbReference type="ARBA" id="ARBA00008031"/>
    </source>
</evidence>
<dbReference type="CDD" id="cd03319">
    <property type="entry name" value="L-Ala-DL-Glu_epimerase"/>
    <property type="match status" value="1"/>
</dbReference>
<name>A0A7K3VP84_RHILE</name>
<evidence type="ECO:0000256" key="3">
    <source>
        <dbReference type="ARBA" id="ARBA00022842"/>
    </source>
</evidence>
<feature type="binding site" evidence="6">
    <location>
        <position position="201"/>
    </location>
    <ligand>
        <name>Mg(2+)</name>
        <dbReference type="ChEBI" id="CHEBI:18420"/>
    </ligand>
</feature>
<protein>
    <recommendedName>
        <fullName evidence="7">Dipeptide epimerase</fullName>
        <ecNumber evidence="7">5.1.1.-</ecNumber>
    </recommendedName>
</protein>
<keyword evidence="4 7" id="KW-0413">Isomerase</keyword>
<dbReference type="InterPro" id="IPR013342">
    <property type="entry name" value="Mandelate_racemase_C"/>
</dbReference>
<dbReference type="GO" id="GO:0016855">
    <property type="term" value="F:racemase and epimerase activity, acting on amino acids and derivatives"/>
    <property type="evidence" value="ECO:0007669"/>
    <property type="project" value="UniProtKB-UniRule"/>
</dbReference>
<dbReference type="Proteomes" id="UP000471705">
    <property type="component" value="Unassembled WGS sequence"/>
</dbReference>
<keyword evidence="3 6" id="KW-0460">Magnesium</keyword>
<dbReference type="Gene3D" id="3.30.390.10">
    <property type="entry name" value="Enolase-like, N-terminal domain"/>
    <property type="match status" value="1"/>
</dbReference>
<dbReference type="Gene3D" id="3.20.20.120">
    <property type="entry name" value="Enolase-like C-terminal domain"/>
    <property type="match status" value="1"/>
</dbReference>
<dbReference type="PANTHER" id="PTHR48073:SF2">
    <property type="entry name" value="O-SUCCINYLBENZOATE SYNTHASE"/>
    <property type="match status" value="1"/>
</dbReference>
<feature type="binding site" evidence="6">
    <location>
        <position position="224"/>
    </location>
    <ligand>
        <name>Mg(2+)</name>
        <dbReference type="ChEBI" id="CHEBI:18420"/>
    </ligand>
</feature>
<organism evidence="9 10">
    <name type="scientific">Rhizobium leguminosarum</name>
    <dbReference type="NCBI Taxonomy" id="384"/>
    <lineage>
        <taxon>Bacteria</taxon>
        <taxon>Pseudomonadati</taxon>
        <taxon>Pseudomonadota</taxon>
        <taxon>Alphaproteobacteria</taxon>
        <taxon>Hyphomicrobiales</taxon>
        <taxon>Rhizobiaceae</taxon>
        <taxon>Rhizobium/Agrobacterium group</taxon>
        <taxon>Rhizobium</taxon>
    </lineage>
</organism>
<dbReference type="NCBIfam" id="NF042940">
    <property type="entry name" value="racemase_DgcA"/>
    <property type="match status" value="1"/>
</dbReference>
<dbReference type="SFLD" id="SFLDF00010">
    <property type="entry name" value="dipeptide_epimerase"/>
    <property type="match status" value="1"/>
</dbReference>
<dbReference type="GO" id="GO:0006518">
    <property type="term" value="P:peptide metabolic process"/>
    <property type="evidence" value="ECO:0007669"/>
    <property type="project" value="UniProtKB-ARBA"/>
</dbReference>
<evidence type="ECO:0000313" key="10">
    <source>
        <dbReference type="Proteomes" id="UP000471705"/>
    </source>
</evidence>
<dbReference type="Pfam" id="PF02746">
    <property type="entry name" value="MR_MLE_N"/>
    <property type="match status" value="1"/>
</dbReference>
<dbReference type="InterPro" id="IPR034603">
    <property type="entry name" value="Dipeptide_epimerase"/>
</dbReference>
<dbReference type="InterPro" id="IPR013341">
    <property type="entry name" value="Mandelate_racemase_N_dom"/>
</dbReference>
<evidence type="ECO:0000256" key="5">
    <source>
        <dbReference type="PIRSR" id="PIRSR634603-1"/>
    </source>
</evidence>
<dbReference type="EC" id="5.1.1.-" evidence="7"/>
<evidence type="ECO:0000256" key="7">
    <source>
        <dbReference type="RuleBase" id="RU366006"/>
    </source>
</evidence>
<evidence type="ECO:0000259" key="8">
    <source>
        <dbReference type="SMART" id="SM00922"/>
    </source>
</evidence>
<proteinExistence type="inferred from homology"/>
<comment type="caution">
    <text evidence="9">The sequence shown here is derived from an EMBL/GenBank/DDBJ whole genome shotgun (WGS) entry which is preliminary data.</text>
</comment>
<evidence type="ECO:0000256" key="6">
    <source>
        <dbReference type="PIRSR" id="PIRSR634603-3"/>
    </source>
</evidence>
<keyword evidence="2 6" id="KW-0479">Metal-binding</keyword>
<feature type="domain" description="Mandelate racemase/muconate lactonizing enzyme C-terminal" evidence="8">
    <location>
        <begin position="131"/>
        <end position="222"/>
    </location>
</feature>
<dbReference type="SUPFAM" id="SSF54826">
    <property type="entry name" value="Enolase N-terminal domain-like"/>
    <property type="match status" value="1"/>
</dbReference>
<dbReference type="AlphaFoldDB" id="A0A7K3VP84"/>
<evidence type="ECO:0000256" key="2">
    <source>
        <dbReference type="ARBA" id="ARBA00022723"/>
    </source>
</evidence>
<comment type="similarity">
    <text evidence="1 7">Belongs to the mandelate racemase/muconate lactonizing enzyme family.</text>
</comment>
<evidence type="ECO:0000256" key="4">
    <source>
        <dbReference type="ARBA" id="ARBA00023235"/>
    </source>
</evidence>
<evidence type="ECO:0000313" key="9">
    <source>
        <dbReference type="EMBL" id="NEK18995.1"/>
    </source>
</evidence>
<dbReference type="SFLD" id="SFLDS00001">
    <property type="entry name" value="Enolase"/>
    <property type="match status" value="1"/>
</dbReference>
<dbReference type="Pfam" id="PF13378">
    <property type="entry name" value="MR_MLE_C"/>
    <property type="match status" value="1"/>
</dbReference>
<dbReference type="EMBL" id="WUFV01000025">
    <property type="protein sequence ID" value="NEK18995.1"/>
    <property type="molecule type" value="Genomic_DNA"/>
</dbReference>
<dbReference type="PANTHER" id="PTHR48073">
    <property type="entry name" value="O-SUCCINYLBENZOATE SYNTHASE-RELATED"/>
    <property type="match status" value="1"/>
</dbReference>
<dbReference type="SFLD" id="SFLDG00180">
    <property type="entry name" value="muconate_cycloisomerase"/>
    <property type="match status" value="1"/>
</dbReference>
<dbReference type="InterPro" id="IPR029065">
    <property type="entry name" value="Enolase_C-like"/>
</dbReference>
<dbReference type="GO" id="GO:0046872">
    <property type="term" value="F:metal ion binding"/>
    <property type="evidence" value="ECO:0007669"/>
    <property type="project" value="UniProtKB-KW"/>
</dbReference>
<feature type="active site" description="Proton acceptor; specific for (S)-substrate epimerization" evidence="5">
    <location>
        <position position="246"/>
    </location>
</feature>
<accession>A0A7K3VP84</accession>
<feature type="binding site" evidence="6">
    <location>
        <position position="175"/>
    </location>
    <ligand>
        <name>Mg(2+)</name>
        <dbReference type="ChEBI" id="CHEBI:18420"/>
    </ligand>
</feature>
<feature type="active site" description="Proton acceptor; specific for (R)-substrate epimerization" evidence="5">
    <location>
        <position position="150"/>
    </location>
</feature>
<dbReference type="RefSeq" id="WP_164049222.1">
    <property type="nucleotide sequence ID" value="NZ_WUFV01000025.1"/>
</dbReference>
<dbReference type="SUPFAM" id="SSF51604">
    <property type="entry name" value="Enolase C-terminal domain-like"/>
    <property type="match status" value="1"/>
</dbReference>
<gene>
    <name evidence="9" type="ORF">GR257_29845</name>
</gene>
<dbReference type="InterPro" id="IPR036849">
    <property type="entry name" value="Enolase-like_C_sf"/>
</dbReference>
<reference evidence="9 10" key="1">
    <citation type="submission" date="2019-12" db="EMBL/GenBank/DDBJ databases">
        <title>Rhizobium genotypes associated with high levels of biological nitrogen fixation by grain legumes in a temperate-maritime cropping system.</title>
        <authorList>
            <person name="Maluk M."/>
            <person name="Francesc Ferrando Molina F."/>
            <person name="Lopez Del Egido L."/>
            <person name="Lafos M."/>
            <person name="Langarica-Fuentes A."/>
            <person name="Gebre Yohannes G."/>
            <person name="Young M.W."/>
            <person name="Martin P."/>
            <person name="Gantlett R."/>
            <person name="Kenicer G."/>
            <person name="Hawes C."/>
            <person name="Begg G.S."/>
            <person name="Quilliam R.S."/>
            <person name="Squire G.R."/>
            <person name="Poole P.S."/>
            <person name="Young P.W."/>
            <person name="Iannetta P.M."/>
            <person name="James E.K."/>
        </authorList>
    </citation>
    <scope>NUCLEOTIDE SEQUENCE [LARGE SCALE GENOMIC DNA]</scope>
    <source>
        <strain evidence="9 10">JHI54</strain>
    </source>
</reference>
<dbReference type="InterPro" id="IPR029017">
    <property type="entry name" value="Enolase-like_N"/>
</dbReference>
<sequence>MSVSVDVFEEIFPVAGSFTISRGSRTAAHVVTLELRRGGFVGRAECVPYARYNETATSVIDTVKRTVERFDGSITREKLLFALPAGAARNVLDCALWELEAKECGLSVWQLAGLDAPNPVTTAFTISLGTPDEMERAARENAGRPLLKIKLGKPDDLERVRAVRRGAPEASLIVDANEGWSVDDYLSISPVLSDLNVVLVEQPLPASNDEALMNIPRLVPVCADESCRDLASLRALDGKYDAVNIKLDKAGGLTEALALADAASASGYMIMVGCMLGTSLGMAPAQLLAQKAKFTDLDAPLLLARDRANGIRYEGSVMYQSPRALWGG</sequence>